<protein>
    <submittedName>
        <fullName evidence="1">Aminopeptidase</fullName>
    </submittedName>
</protein>
<proteinExistence type="predicted"/>
<evidence type="ECO:0000313" key="1">
    <source>
        <dbReference type="EMBL" id="QDE47407.1"/>
    </source>
</evidence>
<dbReference type="AlphaFoldDB" id="A0A4Y5ZPH9"/>
<keyword evidence="1" id="KW-0378">Hydrolase</keyword>
<accession>A0A4Y5ZPH9</accession>
<evidence type="ECO:0000313" key="2">
    <source>
        <dbReference type="Proteomes" id="UP000318237"/>
    </source>
</evidence>
<dbReference type="GO" id="GO:0004177">
    <property type="term" value="F:aminopeptidase activity"/>
    <property type="evidence" value="ECO:0007669"/>
    <property type="project" value="UniProtKB-KW"/>
</dbReference>
<keyword evidence="1" id="KW-0645">Protease</keyword>
<reference evidence="1 2" key="1">
    <citation type="submission" date="2019-06" db="EMBL/GenBank/DDBJ databases">
        <title>Whole genome sequencing of XDR Enterobacter.</title>
        <authorList>
            <person name="Gnana Soundari P."/>
            <person name="Vijayakumar R."/>
            <person name="Krishnan P."/>
        </authorList>
    </citation>
    <scope>NUCLEOTIDE SEQUENCE [LARGE SCALE GENOMIC DNA]</scope>
    <source>
        <strain evidence="1 2">C126</strain>
    </source>
</reference>
<keyword evidence="1" id="KW-0031">Aminopeptidase</keyword>
<gene>
    <name evidence="1" type="ORF">EIN43_10810</name>
</gene>
<dbReference type="EMBL" id="CP041054">
    <property type="protein sequence ID" value="QDE47407.1"/>
    <property type="molecule type" value="Genomic_DNA"/>
</dbReference>
<name>A0A4Y5ZPH9_9ENTR</name>
<dbReference type="Proteomes" id="UP000318237">
    <property type="component" value="Chromosome"/>
</dbReference>
<sequence length="56" mass="6191">MDRDLLRALSEADAIAASEQEVRDILLSEAQNTIKRFSLMGWVPCLSASTRAGARR</sequence>
<organism evidence="1 2">
    <name type="scientific">Enterobacter hormaechei</name>
    <dbReference type="NCBI Taxonomy" id="158836"/>
    <lineage>
        <taxon>Bacteria</taxon>
        <taxon>Pseudomonadati</taxon>
        <taxon>Pseudomonadota</taxon>
        <taxon>Gammaproteobacteria</taxon>
        <taxon>Enterobacterales</taxon>
        <taxon>Enterobacteriaceae</taxon>
        <taxon>Enterobacter</taxon>
        <taxon>Enterobacter cloacae complex</taxon>
    </lineage>
</organism>